<feature type="compositionally biased region" description="Basic residues" evidence="10">
    <location>
        <begin position="778"/>
        <end position="793"/>
    </location>
</feature>
<protein>
    <submittedName>
        <fullName evidence="17">Na+/H+ antiporter subunit A</fullName>
    </submittedName>
</protein>
<evidence type="ECO:0000256" key="3">
    <source>
        <dbReference type="ARBA" id="ARBA00022449"/>
    </source>
</evidence>
<dbReference type="GO" id="GO:0015297">
    <property type="term" value="F:antiporter activity"/>
    <property type="evidence" value="ECO:0007669"/>
    <property type="project" value="UniProtKB-KW"/>
</dbReference>
<feature type="transmembrane region" description="Helical" evidence="11">
    <location>
        <begin position="455"/>
        <end position="475"/>
    </location>
</feature>
<dbReference type="InterPro" id="IPR001750">
    <property type="entry name" value="ND/Mrp_TM"/>
</dbReference>
<dbReference type="AlphaFoldDB" id="A0A8I0GBT5"/>
<feature type="domain" description="MrpA C-terminal/MbhD" evidence="15">
    <location>
        <begin position="609"/>
        <end position="673"/>
    </location>
</feature>
<feature type="transmembrane region" description="Helical" evidence="11">
    <location>
        <begin position="690"/>
        <end position="710"/>
    </location>
</feature>
<keyword evidence="3" id="KW-0050">Antiport</keyword>
<dbReference type="Pfam" id="PF00662">
    <property type="entry name" value="Proton_antipo_N"/>
    <property type="match status" value="1"/>
</dbReference>
<feature type="transmembrane region" description="Helical" evidence="11">
    <location>
        <begin position="651"/>
        <end position="669"/>
    </location>
</feature>
<feature type="domain" description="Na+/H+ antiporter MnhB subunit-related protein" evidence="14">
    <location>
        <begin position="818"/>
        <end position="941"/>
    </location>
</feature>
<dbReference type="Pfam" id="PF20501">
    <property type="entry name" value="MbhE"/>
    <property type="match status" value="1"/>
</dbReference>
<feature type="transmembrane region" description="Helical" evidence="11">
    <location>
        <begin position="825"/>
        <end position="842"/>
    </location>
</feature>
<evidence type="ECO:0000256" key="1">
    <source>
        <dbReference type="ARBA" id="ARBA00004651"/>
    </source>
</evidence>
<dbReference type="Pfam" id="PF13244">
    <property type="entry name" value="MbhD"/>
    <property type="match status" value="1"/>
</dbReference>
<evidence type="ECO:0000259" key="15">
    <source>
        <dbReference type="Pfam" id="PF13244"/>
    </source>
</evidence>
<dbReference type="PRINTS" id="PR01434">
    <property type="entry name" value="NADHDHGNASE5"/>
</dbReference>
<evidence type="ECO:0000256" key="8">
    <source>
        <dbReference type="ARBA" id="ARBA00023136"/>
    </source>
</evidence>
<feature type="transmembrane region" description="Helical" evidence="11">
    <location>
        <begin position="243"/>
        <end position="259"/>
    </location>
</feature>
<feature type="transmembrane region" description="Helical" evidence="11">
    <location>
        <begin position="27"/>
        <end position="49"/>
    </location>
</feature>
<evidence type="ECO:0000313" key="18">
    <source>
        <dbReference type="Proteomes" id="UP000627538"/>
    </source>
</evidence>
<feature type="transmembrane region" description="Helical" evidence="11">
    <location>
        <begin position="886"/>
        <end position="905"/>
    </location>
</feature>
<keyword evidence="18" id="KW-1185">Reference proteome</keyword>
<feature type="domain" description="NADH:quinone oxidoreductase/Mrp antiporter transmembrane" evidence="12">
    <location>
        <begin position="128"/>
        <end position="420"/>
    </location>
</feature>
<evidence type="ECO:0000259" key="12">
    <source>
        <dbReference type="Pfam" id="PF00361"/>
    </source>
</evidence>
<feature type="transmembrane region" description="Helical" evidence="11">
    <location>
        <begin position="298"/>
        <end position="316"/>
    </location>
</feature>
<evidence type="ECO:0000259" key="13">
    <source>
        <dbReference type="Pfam" id="PF00662"/>
    </source>
</evidence>
<feature type="transmembrane region" description="Helical" evidence="11">
    <location>
        <begin position="753"/>
        <end position="769"/>
    </location>
</feature>
<evidence type="ECO:0000313" key="17">
    <source>
        <dbReference type="EMBL" id="MBD3689275.1"/>
    </source>
</evidence>
<dbReference type="GO" id="GO:0005886">
    <property type="term" value="C:plasma membrane"/>
    <property type="evidence" value="ECO:0007669"/>
    <property type="project" value="UniProtKB-SubCell"/>
</dbReference>
<proteinExistence type="predicted"/>
<dbReference type="InterPro" id="IPR007182">
    <property type="entry name" value="MnhB"/>
</dbReference>
<reference evidence="17 18" key="1">
    <citation type="submission" date="2020-08" db="EMBL/GenBank/DDBJ databases">
        <title>Winkia gen. nov., sp. nov., isolated from faeces of the Anser albifrons in China.</title>
        <authorList>
            <person name="Liu Q."/>
        </authorList>
    </citation>
    <scope>NUCLEOTIDE SEQUENCE [LARGE SCALE GENOMIC DNA]</scope>
    <source>
        <strain evidence="17 18">C62</strain>
    </source>
</reference>
<feature type="transmembrane region" description="Helical" evidence="11">
    <location>
        <begin position="848"/>
        <end position="865"/>
    </location>
</feature>
<keyword evidence="7" id="KW-0406">Ion transport</keyword>
<comment type="caution">
    <text evidence="17">The sequence shown here is derived from an EMBL/GenBank/DDBJ whole genome shotgun (WGS) entry which is preliminary data.</text>
</comment>
<dbReference type="RefSeq" id="WP_191071338.1">
    <property type="nucleotide sequence ID" value="NZ_CP060506.1"/>
</dbReference>
<keyword evidence="2" id="KW-0813">Transport</keyword>
<dbReference type="Proteomes" id="UP000627538">
    <property type="component" value="Unassembled WGS sequence"/>
</dbReference>
<feature type="transmembrane region" description="Helical" evidence="11">
    <location>
        <begin position="925"/>
        <end position="947"/>
    </location>
</feature>
<dbReference type="EMBL" id="JACRUO010000001">
    <property type="protein sequence ID" value="MBD3689275.1"/>
    <property type="molecule type" value="Genomic_DNA"/>
</dbReference>
<dbReference type="InterPro" id="IPR001516">
    <property type="entry name" value="Proton_antipo_N"/>
</dbReference>
<evidence type="ECO:0000256" key="11">
    <source>
        <dbReference type="SAM" id="Phobius"/>
    </source>
</evidence>
<feature type="transmembrane region" description="Helical" evidence="11">
    <location>
        <begin position="322"/>
        <end position="347"/>
    </location>
</feature>
<feature type="transmembrane region" description="Helical" evidence="11">
    <location>
        <begin position="599"/>
        <end position="619"/>
    </location>
</feature>
<dbReference type="PANTHER" id="PTHR43373">
    <property type="entry name" value="NA(+)/H(+) ANTIPORTER SUBUNIT"/>
    <property type="match status" value="1"/>
</dbReference>
<feature type="transmembrane region" description="Helical" evidence="11">
    <location>
        <begin position="368"/>
        <end position="387"/>
    </location>
</feature>
<dbReference type="GO" id="GO:0006811">
    <property type="term" value="P:monoatomic ion transport"/>
    <property type="evidence" value="ECO:0007669"/>
    <property type="project" value="UniProtKB-KW"/>
</dbReference>
<dbReference type="Pfam" id="PF04039">
    <property type="entry name" value="MnhB"/>
    <property type="match status" value="1"/>
</dbReference>
<feature type="transmembrane region" description="Helical" evidence="11">
    <location>
        <begin position="104"/>
        <end position="122"/>
    </location>
</feature>
<evidence type="ECO:0000259" key="16">
    <source>
        <dbReference type="Pfam" id="PF20501"/>
    </source>
</evidence>
<keyword evidence="6 11" id="KW-1133">Transmembrane helix</keyword>
<feature type="transmembrane region" description="Helical" evidence="11">
    <location>
        <begin position="626"/>
        <end position="645"/>
    </location>
</feature>
<evidence type="ECO:0000256" key="10">
    <source>
        <dbReference type="SAM" id="MobiDB-lite"/>
    </source>
</evidence>
<feature type="transmembrane region" description="Helical" evidence="11">
    <location>
        <begin position="271"/>
        <end position="291"/>
    </location>
</feature>
<dbReference type="PANTHER" id="PTHR43373:SF1">
    <property type="entry name" value="NA(+)_H(+) ANTIPORTER SUBUNIT A"/>
    <property type="match status" value="1"/>
</dbReference>
<dbReference type="InterPro" id="IPR046806">
    <property type="entry name" value="MrpA_C/MbhE"/>
</dbReference>
<feature type="domain" description="MrpA C-terminal/MbhE" evidence="16">
    <location>
        <begin position="687"/>
        <end position="767"/>
    </location>
</feature>
<comment type="subcellular location">
    <subcellularLocation>
        <location evidence="1">Cell membrane</location>
        <topology evidence="1">Multi-pass membrane protein</topology>
    </subcellularLocation>
    <subcellularLocation>
        <location evidence="9">Membrane</location>
        <topology evidence="9">Multi-pass membrane protein</topology>
    </subcellularLocation>
</comment>
<dbReference type="InterPro" id="IPR025383">
    <property type="entry name" value="MrpA_C/MbhD"/>
</dbReference>
<organism evidence="17 18">
    <name type="scientific">Nanchangia anserum</name>
    <dbReference type="NCBI Taxonomy" id="2692125"/>
    <lineage>
        <taxon>Bacteria</taxon>
        <taxon>Bacillati</taxon>
        <taxon>Actinomycetota</taxon>
        <taxon>Actinomycetes</taxon>
        <taxon>Actinomycetales</taxon>
        <taxon>Actinomycetaceae</taxon>
        <taxon>Nanchangia</taxon>
    </lineage>
</organism>
<evidence type="ECO:0000256" key="7">
    <source>
        <dbReference type="ARBA" id="ARBA00023065"/>
    </source>
</evidence>
<feature type="region of interest" description="Disordered" evidence="10">
    <location>
        <begin position="778"/>
        <end position="798"/>
    </location>
</feature>
<dbReference type="NCBIfam" id="NF009284">
    <property type="entry name" value="PRK12644.1"/>
    <property type="match status" value="1"/>
</dbReference>
<evidence type="ECO:0000256" key="5">
    <source>
        <dbReference type="ARBA" id="ARBA00022692"/>
    </source>
</evidence>
<sequence>MLGIAFAYVCGVGAAPWIMRRWGVRGFAILALIPAAVACWTAAQAPAVWRAPLRTEVGWVSDLSVGLSLRLDQLSWLLLMVISTVGALILVYATRYFPARAPGLRRFATVFMAFAGAMSGVVLVDHTIWLYIMWEGTSLFSFLLIGHHYGRGYARAAARQALLVTTTGSLAMFAGFVTLGEMRGGSYRISVLVEALAAGHLQEGPALTCALLAVCAGAVTKSALVPTHFWLPQAMAAPTPVSAFLHAAAMVKAGVYLVIRFAPGAAHQPGFTAVLTVCGLGALVIGGYRALRQYDLKLILAYGTISQLGLMIALAAQGTADMIAAAMTLLLAHATFKSALFLTTGTIEKIAGTRDLRELSGVRLGARRLATIAVCAAASMAGLPPTLGYLGKEAGLSGALSRGAQGWVFTAVVVAGSVLTVAYTLRYLWAAFAVKGKLRGSLDTRRYTRLERVPTPTWVVPGILAGLSVLGGLLPTGVSALVTPWAETAPGHAHIGWWSGWLPALLTAAIVLAGWLMYRRRPQIARLQRRAAFPTALSARSIYERSLALLEQGAGRVTAMFQRGSLPWETTGILITTLVVVSAAAAYSGTTAQASWVGANSLIEAAVCLLVICSALACVSAPRRLHAVLALGATGAGIGVLFLTFGAPDLGLTQIVVEAVTIVVFVLVLRRLPGTFPGRGDLAHHRRTRALRGIVALLIGVGVVSVGLLAGGGRIDDPVSALLPGEAVEFGYGHNIVNVILVDVRAWDTMGELSVVLVMAIGVASLVYVKELRARNHARGRTHRRRNRQAARAKSREQDSQMLLSASVLLPPQARSVVLEMTVRILFHTLLIVSAWLLVIGHNMPGGGFVSGGVAGIALIVRYLAGGRAELLEAVPFNPGRLLGSGLFVAAIGGLWPLTSGRTVFQTVPLDLDFGWAGSLHLTSALVFDIGVYIVVLGLVLDIIAALGGHVDAIGEREGDQRVEVDFSQPLAPTKEGTS</sequence>
<feature type="transmembrane region" description="Helical" evidence="11">
    <location>
        <begin position="407"/>
        <end position="434"/>
    </location>
</feature>
<accession>A0A8I0GBT5</accession>
<evidence type="ECO:0000259" key="14">
    <source>
        <dbReference type="Pfam" id="PF04039"/>
    </source>
</evidence>
<evidence type="ECO:0000256" key="4">
    <source>
        <dbReference type="ARBA" id="ARBA00022475"/>
    </source>
</evidence>
<feature type="transmembrane region" description="Helical" evidence="11">
    <location>
        <begin position="161"/>
        <end position="180"/>
    </location>
</feature>
<evidence type="ECO:0000256" key="6">
    <source>
        <dbReference type="ARBA" id="ARBA00022989"/>
    </source>
</evidence>
<feature type="transmembrane region" description="Helical" evidence="11">
    <location>
        <begin position="495"/>
        <end position="518"/>
    </location>
</feature>
<dbReference type="InterPro" id="IPR050616">
    <property type="entry name" value="CPA3_Na-H_Antiporter_A"/>
</dbReference>
<feature type="transmembrane region" description="Helical" evidence="11">
    <location>
        <begin position="74"/>
        <end position="92"/>
    </location>
</feature>
<feature type="domain" description="NADH-Ubiquinone oxidoreductase (complex I) chain 5 N-terminal" evidence="13">
    <location>
        <begin position="60"/>
        <end position="107"/>
    </location>
</feature>
<dbReference type="InterPro" id="IPR042106">
    <property type="entry name" value="Nuo/plastoQ_OxRdtase_6_NuoJ"/>
</dbReference>
<keyword evidence="8 11" id="KW-0472">Membrane</keyword>
<evidence type="ECO:0000256" key="2">
    <source>
        <dbReference type="ARBA" id="ARBA00022448"/>
    </source>
</evidence>
<dbReference type="Pfam" id="PF00361">
    <property type="entry name" value="Proton_antipo_M"/>
    <property type="match status" value="1"/>
</dbReference>
<name>A0A8I0GBT5_9ACTO</name>
<keyword evidence="4" id="KW-1003">Cell membrane</keyword>
<keyword evidence="5 9" id="KW-0812">Transmembrane</keyword>
<evidence type="ECO:0000256" key="9">
    <source>
        <dbReference type="RuleBase" id="RU000320"/>
    </source>
</evidence>
<feature type="transmembrane region" description="Helical" evidence="11">
    <location>
        <begin position="566"/>
        <end position="587"/>
    </location>
</feature>
<gene>
    <name evidence="17" type="ORF">H8R10_03390</name>
</gene>
<dbReference type="Gene3D" id="1.20.120.1200">
    <property type="entry name" value="NADH-ubiquinone/plastoquinone oxidoreductase chain 6, subunit NuoJ"/>
    <property type="match status" value="1"/>
</dbReference>